<sequence>MKILLKMNAVHFLLLFCVNLLLPFLSDGLEPNIDKLKGEFDCFSSEMLNNKVVGDEGVYSNKGDEFYAIAPNNMNKNITFQININKYREDLLPDSEKQVDAIVERVPQKDITCNFFGLGKEKMECNTTFTMTCEIDYKQIEGKQYGLLTFKIQRKEEEPCIVQFSTNAKGLYFLINKNNTKKTETLDKCIEAIEFELATTSIASSTNISLTTEQNETITTNIQTSKSIYTSPPSIPSSTVIVSSKPTKKELSFSDCLTDIILIILVVILILLLPIILFLIFYKPKPVKVVGKEDETTIVVEDGMTEGGSIKTKQEKEHGKFMAVKTIALESDQADSAEDLGQTGLTNIADNSEISERPEKVQHNEEEDKKSEARGVGTDTEQHNEEQRRSRDGVEVPETIIHTPMEHGGVEQGVEVPLYEEM</sequence>
<comment type="caution">
    <text evidence="1">The sequence shown here is derived from an EMBL/GenBank/DDBJ whole genome shotgun (WGS) entry which is preliminary data.</text>
</comment>
<reference evidence="1" key="1">
    <citation type="submission" date="2023-11" db="EMBL/GenBank/DDBJ databases">
        <authorList>
            <person name="Poullet M."/>
        </authorList>
    </citation>
    <scope>NUCLEOTIDE SEQUENCE</scope>
    <source>
        <strain evidence="1">E1834</strain>
    </source>
</reference>
<protein>
    <submittedName>
        <fullName evidence="1">Uncharacterized protein</fullName>
    </submittedName>
</protein>
<organism evidence="1 2">
    <name type="scientific">Meloidogyne enterolobii</name>
    <name type="common">Root-knot nematode worm</name>
    <name type="synonym">Meloidogyne mayaguensis</name>
    <dbReference type="NCBI Taxonomy" id="390850"/>
    <lineage>
        <taxon>Eukaryota</taxon>
        <taxon>Metazoa</taxon>
        <taxon>Ecdysozoa</taxon>
        <taxon>Nematoda</taxon>
        <taxon>Chromadorea</taxon>
        <taxon>Rhabditida</taxon>
        <taxon>Tylenchina</taxon>
        <taxon>Tylenchomorpha</taxon>
        <taxon>Tylenchoidea</taxon>
        <taxon>Meloidogynidae</taxon>
        <taxon>Meloidogyninae</taxon>
        <taxon>Meloidogyne</taxon>
    </lineage>
</organism>
<dbReference type="EMBL" id="CAVMJV010000027">
    <property type="protein sequence ID" value="CAK5074978.1"/>
    <property type="molecule type" value="Genomic_DNA"/>
</dbReference>
<evidence type="ECO:0000313" key="1">
    <source>
        <dbReference type="EMBL" id="CAK5074978.1"/>
    </source>
</evidence>
<dbReference type="Proteomes" id="UP001497535">
    <property type="component" value="Unassembled WGS sequence"/>
</dbReference>
<keyword evidence="2" id="KW-1185">Reference proteome</keyword>
<proteinExistence type="predicted"/>
<name>A0ACB0Z8X8_MELEN</name>
<gene>
    <name evidence="1" type="ORF">MENTE1834_LOCUS21753</name>
</gene>
<accession>A0ACB0Z8X8</accession>
<evidence type="ECO:0000313" key="2">
    <source>
        <dbReference type="Proteomes" id="UP001497535"/>
    </source>
</evidence>